<evidence type="ECO:0000313" key="10">
    <source>
        <dbReference type="EMBL" id="TMI79934.1"/>
    </source>
</evidence>
<accession>A0A537J8Q6</accession>
<feature type="transmembrane region" description="Helical" evidence="8">
    <location>
        <begin position="294"/>
        <end position="316"/>
    </location>
</feature>
<dbReference type="EMBL" id="VBAO01000251">
    <property type="protein sequence ID" value="TMI79934.1"/>
    <property type="molecule type" value="Genomic_DNA"/>
</dbReference>
<feature type="transmembrane region" description="Helical" evidence="8">
    <location>
        <begin position="221"/>
        <end position="243"/>
    </location>
</feature>
<dbReference type="InterPro" id="IPR050171">
    <property type="entry name" value="MFS_Transporters"/>
</dbReference>
<evidence type="ECO:0000256" key="7">
    <source>
        <dbReference type="SAM" id="MobiDB-lite"/>
    </source>
</evidence>
<organism evidence="10 11">
    <name type="scientific">Candidatus Segetimicrobium genomatis</name>
    <dbReference type="NCBI Taxonomy" id="2569760"/>
    <lineage>
        <taxon>Bacteria</taxon>
        <taxon>Bacillati</taxon>
        <taxon>Candidatus Sysuimicrobiota</taxon>
        <taxon>Candidatus Sysuimicrobiia</taxon>
        <taxon>Candidatus Sysuimicrobiales</taxon>
        <taxon>Candidatus Segetimicrobiaceae</taxon>
        <taxon>Candidatus Segetimicrobium</taxon>
    </lineage>
</organism>
<dbReference type="PANTHER" id="PTHR23517">
    <property type="entry name" value="RESISTANCE PROTEIN MDTM, PUTATIVE-RELATED-RELATED"/>
    <property type="match status" value="1"/>
</dbReference>
<feature type="domain" description="Major facilitator superfamily (MFS) profile" evidence="9">
    <location>
        <begin position="36"/>
        <end position="411"/>
    </location>
</feature>
<feature type="transmembrane region" description="Helical" evidence="8">
    <location>
        <begin position="190"/>
        <end position="209"/>
    </location>
</feature>
<comment type="caution">
    <text evidence="10">The sequence shown here is derived from an EMBL/GenBank/DDBJ whole genome shotgun (WGS) entry which is preliminary data.</text>
</comment>
<keyword evidence="5 8" id="KW-1133">Transmembrane helix</keyword>
<dbReference type="PROSITE" id="PS50850">
    <property type="entry name" value="MFS"/>
    <property type="match status" value="1"/>
</dbReference>
<keyword evidence="2" id="KW-0813">Transport</keyword>
<evidence type="ECO:0000259" key="9">
    <source>
        <dbReference type="PROSITE" id="PS50850"/>
    </source>
</evidence>
<dbReference type="PRINTS" id="PR01035">
    <property type="entry name" value="TCRTETA"/>
</dbReference>
<evidence type="ECO:0000256" key="6">
    <source>
        <dbReference type="ARBA" id="ARBA00023136"/>
    </source>
</evidence>
<evidence type="ECO:0000256" key="1">
    <source>
        <dbReference type="ARBA" id="ARBA00004651"/>
    </source>
</evidence>
<dbReference type="PANTHER" id="PTHR23517:SF3">
    <property type="entry name" value="INTEGRAL MEMBRANE TRANSPORT PROTEIN"/>
    <property type="match status" value="1"/>
</dbReference>
<evidence type="ECO:0000256" key="4">
    <source>
        <dbReference type="ARBA" id="ARBA00022692"/>
    </source>
</evidence>
<keyword evidence="4 8" id="KW-0812">Transmembrane</keyword>
<proteinExistence type="predicted"/>
<feature type="transmembrane region" description="Helical" evidence="8">
    <location>
        <begin position="70"/>
        <end position="90"/>
    </location>
</feature>
<dbReference type="InterPro" id="IPR001958">
    <property type="entry name" value="Tet-R_TetA/multi-R_MdtG-like"/>
</dbReference>
<gene>
    <name evidence="10" type="ORF">E6H04_09610</name>
</gene>
<keyword evidence="3" id="KW-1003">Cell membrane</keyword>
<dbReference type="CDD" id="cd17325">
    <property type="entry name" value="MFS_MdtG_SLC18_like"/>
    <property type="match status" value="1"/>
</dbReference>
<name>A0A537J8Q6_9BACT</name>
<comment type="subcellular location">
    <subcellularLocation>
        <location evidence="1">Cell membrane</location>
        <topology evidence="1">Multi-pass membrane protein</topology>
    </subcellularLocation>
</comment>
<dbReference type="Gene3D" id="1.20.1250.20">
    <property type="entry name" value="MFS general substrate transporter like domains"/>
    <property type="match status" value="2"/>
</dbReference>
<evidence type="ECO:0000256" key="3">
    <source>
        <dbReference type="ARBA" id="ARBA00022475"/>
    </source>
</evidence>
<keyword evidence="6 8" id="KW-0472">Membrane</keyword>
<dbReference type="GO" id="GO:0022857">
    <property type="term" value="F:transmembrane transporter activity"/>
    <property type="evidence" value="ECO:0007669"/>
    <property type="project" value="InterPro"/>
</dbReference>
<evidence type="ECO:0000256" key="5">
    <source>
        <dbReference type="ARBA" id="ARBA00022989"/>
    </source>
</evidence>
<feature type="transmembrane region" description="Helical" evidence="8">
    <location>
        <begin position="160"/>
        <end position="184"/>
    </location>
</feature>
<feature type="transmembrane region" description="Helical" evidence="8">
    <location>
        <begin position="263"/>
        <end position="282"/>
    </location>
</feature>
<dbReference type="GO" id="GO:0005886">
    <property type="term" value="C:plasma membrane"/>
    <property type="evidence" value="ECO:0007669"/>
    <property type="project" value="UniProtKB-SubCell"/>
</dbReference>
<reference evidence="10 11" key="1">
    <citation type="journal article" date="2019" name="Nat. Microbiol.">
        <title>Mediterranean grassland soil C-N compound turnover is dependent on rainfall and depth, and is mediated by genomically divergent microorganisms.</title>
        <authorList>
            <person name="Diamond S."/>
            <person name="Andeer P.F."/>
            <person name="Li Z."/>
            <person name="Crits-Christoph A."/>
            <person name="Burstein D."/>
            <person name="Anantharaman K."/>
            <person name="Lane K.R."/>
            <person name="Thomas B.C."/>
            <person name="Pan C."/>
            <person name="Northen T.R."/>
            <person name="Banfield J.F."/>
        </authorList>
    </citation>
    <scope>NUCLEOTIDE SEQUENCE [LARGE SCALE GENOMIC DNA]</scope>
    <source>
        <strain evidence="10">NP_7</strain>
    </source>
</reference>
<evidence type="ECO:0000256" key="8">
    <source>
        <dbReference type="SAM" id="Phobius"/>
    </source>
</evidence>
<evidence type="ECO:0000313" key="11">
    <source>
        <dbReference type="Proteomes" id="UP000320048"/>
    </source>
</evidence>
<dbReference type="InterPro" id="IPR020846">
    <property type="entry name" value="MFS_dom"/>
</dbReference>
<dbReference type="Proteomes" id="UP000320048">
    <property type="component" value="Unassembled WGS sequence"/>
</dbReference>
<feature type="transmembrane region" description="Helical" evidence="8">
    <location>
        <begin position="322"/>
        <end position="347"/>
    </location>
</feature>
<dbReference type="Pfam" id="PF07690">
    <property type="entry name" value="MFS_1"/>
    <property type="match status" value="1"/>
</dbReference>
<feature type="region of interest" description="Disordered" evidence="7">
    <location>
        <begin position="1"/>
        <end position="30"/>
    </location>
</feature>
<protein>
    <submittedName>
        <fullName evidence="10">MFS transporter</fullName>
    </submittedName>
</protein>
<feature type="transmembrane region" description="Helical" evidence="8">
    <location>
        <begin position="38"/>
        <end position="58"/>
    </location>
</feature>
<evidence type="ECO:0000256" key="2">
    <source>
        <dbReference type="ARBA" id="ARBA00022448"/>
    </source>
</evidence>
<feature type="transmembrane region" description="Helical" evidence="8">
    <location>
        <begin position="393"/>
        <end position="412"/>
    </location>
</feature>
<dbReference type="SUPFAM" id="SSF103473">
    <property type="entry name" value="MFS general substrate transporter"/>
    <property type="match status" value="1"/>
</dbReference>
<sequence length="414" mass="43059">MSVNRPRPSPHPSPTQLAERASPPGAHAPAKRRIPRSLLLGAGGFFGAISWQVVLPVLPLHLSKIGYTPSQVGALVSLLSLAMGLVELHVGHIVGWFGRRGTLLGGLAANAACMVFLAQARAAAMVGSALAAVGVARATFWPPLHAAVADTASEEARGQAFGMFWFWTSISYLSGPLIGGVIAAHYGDPAAFYLGAAFSLLAIPVVITVTRPGRPPSDVTAAGAAGVLGDPAILKLCLINSLYYTMTGIWMTFLPLYIARQGLSVVIVGWVLTVQGLTYALVQIPTGRLADRWGAHRLVLPAVIGRVIISPLVPFFHLHTQAAFIVIGALYGLAGGLIPVACTTLMARLVPRDKYTTAMGVYNASGDLAFFVGPLIGGAAALLGIWAPFYLCVPIGVAGVLIGVRGMAPGATRS</sequence>
<feature type="transmembrane region" description="Helical" evidence="8">
    <location>
        <begin position="102"/>
        <end position="120"/>
    </location>
</feature>
<dbReference type="InterPro" id="IPR011701">
    <property type="entry name" value="MFS"/>
</dbReference>
<dbReference type="AlphaFoldDB" id="A0A537J8Q6"/>
<dbReference type="InterPro" id="IPR036259">
    <property type="entry name" value="MFS_trans_sf"/>
</dbReference>